<evidence type="ECO:0000313" key="3">
    <source>
        <dbReference type="Proteomes" id="UP000683925"/>
    </source>
</evidence>
<dbReference type="FunFam" id="3.90.1720.10:FF:000036">
    <property type="entry name" value="Palmitoyltransferase"/>
    <property type="match status" value="1"/>
</dbReference>
<dbReference type="AlphaFoldDB" id="A0A8S1VWZ0"/>
<dbReference type="Pfam" id="PF00169">
    <property type="entry name" value="PH"/>
    <property type="match status" value="1"/>
</dbReference>
<sequence>MNQTPSTIDISEILQDEEQQYQSYVRQESTLEKKLQYSISANNQIKGVNQLDICNKEGWLKKKSPKLLVGWQKRYVKIQDGKMLYFKGSDKFKGCIDFHLISVSITPIMKNNLIHKIKLELNGIKKIFQFKSVDHKDLQDWYLCIKQHILITQSYPKMTPLNHESMWRFERVSETYFRKKADTGDILLFRGQSPLSKIQRAITGDNFDHVALLLRYNNGELFLFEAMGQTGVNLLSWDAFMKNNWHSLYSQMVYRQLEVNRSNELLEKLEQFVKGSIGKRYQMSPSKLIKRFTKTNETIDDLEKDEKTFFCSELIAAAFKKMEIIDANRCAASYWPGIFAQNSKLHLTKGNLKQEQLIDFSLV</sequence>
<dbReference type="InterPro" id="IPR024453">
    <property type="entry name" value="Peptidase_C92"/>
</dbReference>
<gene>
    <name evidence="2" type="ORF">POCTA_138.1.T0760005</name>
</gene>
<dbReference type="OMA" id="QDGKMLY"/>
<dbReference type="Proteomes" id="UP000683925">
    <property type="component" value="Unassembled WGS sequence"/>
</dbReference>
<dbReference type="PROSITE" id="PS50003">
    <property type="entry name" value="PH_DOMAIN"/>
    <property type="match status" value="1"/>
</dbReference>
<dbReference type="FunFam" id="2.30.29.30:FF:000737">
    <property type="entry name" value="Uncharacterized protein"/>
    <property type="match status" value="1"/>
</dbReference>
<name>A0A8S1VWZ0_PAROT</name>
<comment type="caution">
    <text evidence="2">The sequence shown here is derived from an EMBL/GenBank/DDBJ whole genome shotgun (WGS) entry which is preliminary data.</text>
</comment>
<dbReference type="InterPro" id="IPR001849">
    <property type="entry name" value="PH_domain"/>
</dbReference>
<protein>
    <recommendedName>
        <fullName evidence="1">PH domain-containing protein</fullName>
    </recommendedName>
</protein>
<proteinExistence type="predicted"/>
<dbReference type="PANTHER" id="PTHR47112">
    <property type="entry name" value="PX DOMAIN-CONTAINING PROTEIN"/>
    <property type="match status" value="1"/>
</dbReference>
<reference evidence="2" key="1">
    <citation type="submission" date="2021-01" db="EMBL/GenBank/DDBJ databases">
        <authorList>
            <consortium name="Genoscope - CEA"/>
            <person name="William W."/>
        </authorList>
    </citation>
    <scope>NUCLEOTIDE SEQUENCE</scope>
</reference>
<organism evidence="2 3">
    <name type="scientific">Paramecium octaurelia</name>
    <dbReference type="NCBI Taxonomy" id="43137"/>
    <lineage>
        <taxon>Eukaryota</taxon>
        <taxon>Sar</taxon>
        <taxon>Alveolata</taxon>
        <taxon>Ciliophora</taxon>
        <taxon>Intramacronucleata</taxon>
        <taxon>Oligohymenophorea</taxon>
        <taxon>Peniculida</taxon>
        <taxon>Parameciidae</taxon>
        <taxon>Paramecium</taxon>
    </lineage>
</organism>
<keyword evidence="3" id="KW-1185">Reference proteome</keyword>
<dbReference type="PANTHER" id="PTHR47112:SF1">
    <property type="entry name" value="PX DOMAIN-CONTAINING PROTEIN"/>
    <property type="match status" value="1"/>
</dbReference>
<accession>A0A8S1VWZ0</accession>
<dbReference type="SMART" id="SM00233">
    <property type="entry name" value="PH"/>
    <property type="match status" value="1"/>
</dbReference>
<dbReference type="CDD" id="cd00821">
    <property type="entry name" value="PH"/>
    <property type="match status" value="1"/>
</dbReference>
<evidence type="ECO:0000259" key="1">
    <source>
        <dbReference type="PROSITE" id="PS50003"/>
    </source>
</evidence>
<dbReference type="OrthoDB" id="289113at2759"/>
<evidence type="ECO:0000313" key="2">
    <source>
        <dbReference type="EMBL" id="CAD8180853.1"/>
    </source>
</evidence>
<feature type="domain" description="PH" evidence="1">
    <location>
        <begin position="53"/>
        <end position="150"/>
    </location>
</feature>
<dbReference type="EMBL" id="CAJJDP010000075">
    <property type="protein sequence ID" value="CAD8180853.1"/>
    <property type="molecule type" value="Genomic_DNA"/>
</dbReference>
<dbReference type="Pfam" id="PF05708">
    <property type="entry name" value="Peptidase_C92"/>
    <property type="match status" value="1"/>
</dbReference>